<dbReference type="Proteomes" id="UP000324800">
    <property type="component" value="Unassembled WGS sequence"/>
</dbReference>
<comment type="caution">
    <text evidence="1">The sequence shown here is derived from an EMBL/GenBank/DDBJ whole genome shotgun (WGS) entry which is preliminary data.</text>
</comment>
<organism evidence="1 2">
    <name type="scientific">Streblomastix strix</name>
    <dbReference type="NCBI Taxonomy" id="222440"/>
    <lineage>
        <taxon>Eukaryota</taxon>
        <taxon>Metamonada</taxon>
        <taxon>Preaxostyla</taxon>
        <taxon>Oxymonadida</taxon>
        <taxon>Streblomastigidae</taxon>
        <taxon>Streblomastix</taxon>
    </lineage>
</organism>
<accession>A0A5J4WIW3</accession>
<dbReference type="AlphaFoldDB" id="A0A5J4WIW3"/>
<reference evidence="1 2" key="1">
    <citation type="submission" date="2019-03" db="EMBL/GenBank/DDBJ databases">
        <title>Single cell metagenomics reveals metabolic interactions within the superorganism composed of flagellate Streblomastix strix and complex community of Bacteroidetes bacteria on its surface.</title>
        <authorList>
            <person name="Treitli S.C."/>
            <person name="Kolisko M."/>
            <person name="Husnik F."/>
            <person name="Keeling P."/>
            <person name="Hampl V."/>
        </authorList>
    </citation>
    <scope>NUCLEOTIDE SEQUENCE [LARGE SCALE GENOMIC DNA]</scope>
    <source>
        <strain evidence="1">ST1C</strain>
    </source>
</reference>
<name>A0A5J4WIW3_9EUKA</name>
<dbReference type="EMBL" id="SNRW01001885">
    <property type="protein sequence ID" value="KAA6394666.1"/>
    <property type="molecule type" value="Genomic_DNA"/>
</dbReference>
<proteinExistence type="predicted"/>
<evidence type="ECO:0000313" key="2">
    <source>
        <dbReference type="Proteomes" id="UP000324800"/>
    </source>
</evidence>
<evidence type="ECO:0000313" key="1">
    <source>
        <dbReference type="EMBL" id="KAA6394666.1"/>
    </source>
</evidence>
<gene>
    <name evidence="1" type="ORF">EZS28_009810</name>
</gene>
<protein>
    <submittedName>
        <fullName evidence="1">Uncharacterized protein</fullName>
    </submittedName>
</protein>
<sequence>MNIQILRYLQTILIQIKHNKRQQLKDRTTNTIPILDASDDHRSMTLDHFNEQIMDADQWYGSGHLHSSKYIELAAFLTSIRSKQQTLVDLETKHILLKTDNTITDNLDIKIYTIHHPELENSSADALIRLSWIGDYQINPSLINEAIQQINFKSTLDAFANKLNKKLKRVQEETVLIISKLRLYKYKAMLPSIQNQVTLGPSDQVQIKGKTMKEFTKFPSRTIEMTKINIKKQKNCILPETRRKRQAGLTPLSNYLEQDNINISSLLGNKPDVELFNAQAWNKELVGPKLHQRMMNMKMH</sequence>